<accession>A0ABD2VSK4</accession>
<dbReference type="Proteomes" id="UP001627154">
    <property type="component" value="Unassembled WGS sequence"/>
</dbReference>
<dbReference type="Pfam" id="PF00078">
    <property type="entry name" value="RVT_1"/>
    <property type="match status" value="1"/>
</dbReference>
<comment type="caution">
    <text evidence="2">The sequence shown here is derived from an EMBL/GenBank/DDBJ whole genome shotgun (WGS) entry which is preliminary data.</text>
</comment>
<sequence>MVVSFDFSKAFDTIPHCLLVEKLRLIGCTAPTLGWFASYLTGRSQAIRLSDGSCSSFAATTAGVPQSSVLGPLLFLVFINDLSARLSSSQHMIYADDTQIFCSGLPAGPQALLDNTNNDVSAIAAWAEDNGIKLNSSKTGAMLCGSQFYVSSLKDSTLPLFVDGAQLQTRPELTIFGLKLTPSLSWGTQGGTSKRDLIDLPSVSREKCIARLITNGHNLETQEAEELAANPLTRPTAPHLQALIITELVHSLKADHLQQVLEEQDTQAPKIEDSKSK</sequence>
<dbReference type="PROSITE" id="PS50878">
    <property type="entry name" value="RT_POL"/>
    <property type="match status" value="1"/>
</dbReference>
<dbReference type="InterPro" id="IPR000477">
    <property type="entry name" value="RT_dom"/>
</dbReference>
<evidence type="ECO:0000313" key="2">
    <source>
        <dbReference type="EMBL" id="KAL3383654.1"/>
    </source>
</evidence>
<gene>
    <name evidence="2" type="ORF">TKK_020502</name>
</gene>
<dbReference type="SUPFAM" id="SSF56672">
    <property type="entry name" value="DNA/RNA polymerases"/>
    <property type="match status" value="1"/>
</dbReference>
<dbReference type="AlphaFoldDB" id="A0ABD2VSK4"/>
<keyword evidence="3" id="KW-1185">Reference proteome</keyword>
<dbReference type="GO" id="GO:0071897">
    <property type="term" value="P:DNA biosynthetic process"/>
    <property type="evidence" value="ECO:0007669"/>
    <property type="project" value="UniProtKB-ARBA"/>
</dbReference>
<evidence type="ECO:0000313" key="3">
    <source>
        <dbReference type="Proteomes" id="UP001627154"/>
    </source>
</evidence>
<feature type="domain" description="Reverse transcriptase" evidence="1">
    <location>
        <begin position="1"/>
        <end position="180"/>
    </location>
</feature>
<dbReference type="EMBL" id="JBJJXI010000186">
    <property type="protein sequence ID" value="KAL3383654.1"/>
    <property type="molecule type" value="Genomic_DNA"/>
</dbReference>
<organism evidence="2 3">
    <name type="scientific">Trichogramma kaykai</name>
    <dbReference type="NCBI Taxonomy" id="54128"/>
    <lineage>
        <taxon>Eukaryota</taxon>
        <taxon>Metazoa</taxon>
        <taxon>Ecdysozoa</taxon>
        <taxon>Arthropoda</taxon>
        <taxon>Hexapoda</taxon>
        <taxon>Insecta</taxon>
        <taxon>Pterygota</taxon>
        <taxon>Neoptera</taxon>
        <taxon>Endopterygota</taxon>
        <taxon>Hymenoptera</taxon>
        <taxon>Apocrita</taxon>
        <taxon>Proctotrupomorpha</taxon>
        <taxon>Chalcidoidea</taxon>
        <taxon>Trichogrammatidae</taxon>
        <taxon>Trichogramma</taxon>
    </lineage>
</organism>
<evidence type="ECO:0000259" key="1">
    <source>
        <dbReference type="PROSITE" id="PS50878"/>
    </source>
</evidence>
<dbReference type="PANTHER" id="PTHR33332">
    <property type="entry name" value="REVERSE TRANSCRIPTASE DOMAIN-CONTAINING PROTEIN"/>
    <property type="match status" value="1"/>
</dbReference>
<dbReference type="InterPro" id="IPR043502">
    <property type="entry name" value="DNA/RNA_pol_sf"/>
</dbReference>
<reference evidence="2 3" key="1">
    <citation type="journal article" date="2024" name="bioRxiv">
        <title>A reference genome for Trichogramma kaykai: A tiny desert-dwelling parasitoid wasp with competing sex-ratio distorters.</title>
        <authorList>
            <person name="Culotta J."/>
            <person name="Lindsey A.R."/>
        </authorList>
    </citation>
    <scope>NUCLEOTIDE SEQUENCE [LARGE SCALE GENOMIC DNA]</scope>
    <source>
        <strain evidence="2 3">KSX58</strain>
    </source>
</reference>
<protein>
    <recommendedName>
        <fullName evidence="1">Reverse transcriptase domain-containing protein</fullName>
    </recommendedName>
</protein>
<proteinExistence type="predicted"/>
<name>A0ABD2VSK4_9HYME</name>